<comment type="caution">
    <text evidence="14">The sequence shown here is derived from an EMBL/GenBank/DDBJ whole genome shotgun (WGS) entry which is preliminary data.</text>
</comment>
<dbReference type="InterPro" id="IPR036206">
    <property type="entry name" value="ThiamineP_synth_sf"/>
</dbReference>
<dbReference type="EMBL" id="MTSM01000016">
    <property type="protein sequence ID" value="OPX54913.1"/>
    <property type="molecule type" value="Genomic_DNA"/>
</dbReference>
<dbReference type="PANTHER" id="PTHR20857:SF15">
    <property type="entry name" value="THIAMINE-PHOSPHATE SYNTHASE"/>
    <property type="match status" value="1"/>
</dbReference>
<dbReference type="AlphaFoldDB" id="A0A1T4RF26"/>
<dbReference type="GO" id="GO:0009228">
    <property type="term" value="P:thiamine biosynthetic process"/>
    <property type="evidence" value="ECO:0007669"/>
    <property type="project" value="UniProtKB-KW"/>
</dbReference>
<dbReference type="GO" id="GO:0000287">
    <property type="term" value="F:magnesium ion binding"/>
    <property type="evidence" value="ECO:0007669"/>
    <property type="project" value="UniProtKB-UniRule"/>
</dbReference>
<comment type="catalytic activity">
    <reaction evidence="8 10 11">
        <text>2-(2-carboxy-4-methylthiazol-5-yl)ethyl phosphate + 4-amino-2-methyl-5-(diphosphooxymethyl)pyrimidine + 2 H(+) = thiamine phosphate + CO2 + diphosphate</text>
        <dbReference type="Rhea" id="RHEA:47848"/>
        <dbReference type="ChEBI" id="CHEBI:15378"/>
        <dbReference type="ChEBI" id="CHEBI:16526"/>
        <dbReference type="ChEBI" id="CHEBI:33019"/>
        <dbReference type="ChEBI" id="CHEBI:37575"/>
        <dbReference type="ChEBI" id="CHEBI:57841"/>
        <dbReference type="ChEBI" id="CHEBI:62890"/>
        <dbReference type="EC" id="2.5.1.3"/>
    </reaction>
</comment>
<gene>
    <name evidence="10" type="primary">thiE</name>
    <name evidence="14" type="ORF">BTE48_11915</name>
</gene>
<keyword evidence="4 10" id="KW-0479">Metal-binding</keyword>
<dbReference type="FunFam" id="3.20.20.70:FF:000096">
    <property type="entry name" value="Thiamine-phosphate synthase"/>
    <property type="match status" value="1"/>
</dbReference>
<comment type="caution">
    <text evidence="10">Lacks conserved residue(s) required for the propagation of feature annotation.</text>
</comment>
<evidence type="ECO:0000256" key="3">
    <source>
        <dbReference type="ARBA" id="ARBA00022679"/>
    </source>
</evidence>
<evidence type="ECO:0000256" key="7">
    <source>
        <dbReference type="ARBA" id="ARBA00047334"/>
    </source>
</evidence>
<comment type="catalytic activity">
    <reaction evidence="9 10 11">
        <text>2-[(2R,5Z)-2-carboxy-4-methylthiazol-5(2H)-ylidene]ethyl phosphate + 4-amino-2-methyl-5-(diphosphooxymethyl)pyrimidine + 2 H(+) = thiamine phosphate + CO2 + diphosphate</text>
        <dbReference type="Rhea" id="RHEA:47844"/>
        <dbReference type="ChEBI" id="CHEBI:15378"/>
        <dbReference type="ChEBI" id="CHEBI:16526"/>
        <dbReference type="ChEBI" id="CHEBI:33019"/>
        <dbReference type="ChEBI" id="CHEBI:37575"/>
        <dbReference type="ChEBI" id="CHEBI:57841"/>
        <dbReference type="ChEBI" id="CHEBI:62899"/>
        <dbReference type="EC" id="2.5.1.3"/>
    </reaction>
</comment>
<evidence type="ECO:0000256" key="5">
    <source>
        <dbReference type="ARBA" id="ARBA00022842"/>
    </source>
</evidence>
<keyword evidence="6 10" id="KW-0784">Thiamine biosynthesis</keyword>
<comment type="catalytic activity">
    <reaction evidence="7 10 11">
        <text>4-methyl-5-(2-phosphooxyethyl)-thiazole + 4-amino-2-methyl-5-(diphosphooxymethyl)pyrimidine + H(+) = thiamine phosphate + diphosphate</text>
        <dbReference type="Rhea" id="RHEA:22328"/>
        <dbReference type="ChEBI" id="CHEBI:15378"/>
        <dbReference type="ChEBI" id="CHEBI:33019"/>
        <dbReference type="ChEBI" id="CHEBI:37575"/>
        <dbReference type="ChEBI" id="CHEBI:57841"/>
        <dbReference type="ChEBI" id="CHEBI:58296"/>
        <dbReference type="EC" id="2.5.1.3"/>
    </reaction>
</comment>
<accession>A0A1T4RF26</accession>
<evidence type="ECO:0000256" key="9">
    <source>
        <dbReference type="ARBA" id="ARBA00047883"/>
    </source>
</evidence>
<dbReference type="HAMAP" id="MF_00097">
    <property type="entry name" value="TMP_synthase"/>
    <property type="match status" value="1"/>
</dbReference>
<comment type="similarity">
    <text evidence="10 11">Belongs to the thiamine-phosphate synthase family.</text>
</comment>
<comment type="function">
    <text evidence="1 10">Condenses 4-methyl-5-(beta-hydroxyethyl)thiazole monophosphate (THZ-P) and 2-methyl-4-amino-5-hydroxymethyl pyrimidine pyrophosphate (HMP-PP) to form thiamine monophosphate (TMP).</text>
</comment>
<dbReference type="STRING" id="64969.SAMN02745127_02315"/>
<evidence type="ECO:0000256" key="8">
    <source>
        <dbReference type="ARBA" id="ARBA00047851"/>
    </source>
</evidence>
<dbReference type="InterPro" id="IPR013785">
    <property type="entry name" value="Aldolase_TIM"/>
</dbReference>
<dbReference type="Proteomes" id="UP000191418">
    <property type="component" value="Unassembled WGS sequence"/>
</dbReference>
<evidence type="ECO:0000256" key="1">
    <source>
        <dbReference type="ARBA" id="ARBA00003814"/>
    </source>
</evidence>
<sequence length="220" mass="24257">MPTLNLHAPHQSRLYGITDDVLMPNEQLFSKVEAALKAGLAFLQYRQKSGTFVEREQQARRLLTLCRRYNTPLIINDDLELALSIDADGVHLGQTDSSIKEARQRLGVDKIIGATCHDSLELAEQAVQEGTSYIAFGRFFPSNTKPNARPADLAILQQAKQRFQCPVVAIGGINQDNAQQLIENGADYIAVVHSLFASDQPDQAVKGFQQALSPALHEGY</sequence>
<dbReference type="PANTHER" id="PTHR20857">
    <property type="entry name" value="THIAMINE-PHOSPHATE PYROPHOSPHORYLASE"/>
    <property type="match status" value="1"/>
</dbReference>
<feature type="domain" description="Thiamine phosphate synthase/TenI" evidence="13">
    <location>
        <begin position="14"/>
        <end position="194"/>
    </location>
</feature>
<dbReference type="InterPro" id="IPR034291">
    <property type="entry name" value="TMP_synthase"/>
</dbReference>
<comment type="cofactor">
    <cofactor evidence="10">
        <name>Mg(2+)</name>
        <dbReference type="ChEBI" id="CHEBI:18420"/>
    </cofactor>
    <text evidence="10">Binds 1 Mg(2+) ion per subunit.</text>
</comment>
<dbReference type="GO" id="GO:0009229">
    <property type="term" value="P:thiamine diphosphate biosynthetic process"/>
    <property type="evidence" value="ECO:0007669"/>
    <property type="project" value="UniProtKB-UniRule"/>
</dbReference>
<name>A0A1T4RF26_9GAMM</name>
<dbReference type="CDD" id="cd00564">
    <property type="entry name" value="TMP_TenI"/>
    <property type="match status" value="1"/>
</dbReference>
<evidence type="ECO:0000256" key="10">
    <source>
        <dbReference type="HAMAP-Rule" id="MF_00097"/>
    </source>
</evidence>
<dbReference type="Gene3D" id="3.20.20.70">
    <property type="entry name" value="Aldolase class I"/>
    <property type="match status" value="1"/>
</dbReference>
<dbReference type="NCBIfam" id="TIGR00693">
    <property type="entry name" value="thiE"/>
    <property type="match status" value="1"/>
</dbReference>
<feature type="binding site" evidence="10">
    <location>
        <begin position="142"/>
        <end position="144"/>
    </location>
    <ligand>
        <name>2-[(2R,5Z)-2-carboxy-4-methylthiazol-5(2H)-ylidene]ethyl phosphate</name>
        <dbReference type="ChEBI" id="CHEBI:62899"/>
    </ligand>
</feature>
<dbReference type="SUPFAM" id="SSF51391">
    <property type="entry name" value="Thiamin phosphate synthase"/>
    <property type="match status" value="1"/>
</dbReference>
<proteinExistence type="inferred from homology"/>
<dbReference type="OrthoDB" id="9789949at2"/>
<feature type="binding site" evidence="10">
    <location>
        <position position="76"/>
    </location>
    <ligand>
        <name>4-amino-2-methyl-5-(diphosphooxymethyl)pyrimidine</name>
        <dbReference type="ChEBI" id="CHEBI:57841"/>
    </ligand>
</feature>
<feature type="binding site" evidence="10">
    <location>
        <position position="96"/>
    </location>
    <ligand>
        <name>Mg(2+)</name>
        <dbReference type="ChEBI" id="CHEBI:18420"/>
    </ligand>
</feature>
<protein>
    <recommendedName>
        <fullName evidence="10">Thiamine-phosphate synthase</fullName>
        <shortName evidence="10">TP synthase</shortName>
        <shortName evidence="10">TPS</shortName>
        <ecNumber evidence="10">2.5.1.3</ecNumber>
    </recommendedName>
    <alternativeName>
        <fullName evidence="10">Thiamine-phosphate pyrophosphorylase</fullName>
        <shortName evidence="10">TMP pyrophosphorylase</shortName>
        <shortName evidence="10">TMP-PPase</shortName>
    </alternativeName>
</protein>
<comment type="pathway">
    <text evidence="2 10 12">Cofactor biosynthesis; thiamine diphosphate biosynthesis; thiamine phosphate from 4-amino-2-methyl-5-diphosphomethylpyrimidine and 4-methyl-5-(2-phosphoethyl)-thiazole: step 1/1.</text>
</comment>
<evidence type="ECO:0000259" key="13">
    <source>
        <dbReference type="Pfam" id="PF02581"/>
    </source>
</evidence>
<feature type="binding site" evidence="10">
    <location>
        <position position="172"/>
    </location>
    <ligand>
        <name>2-[(2R,5Z)-2-carboxy-4-methylthiazol-5(2H)-ylidene]ethyl phosphate</name>
        <dbReference type="ChEBI" id="CHEBI:62899"/>
    </ligand>
</feature>
<organism evidence="14 15">
    <name type="scientific">Oceanospirillum multiglobuliferum</name>
    <dbReference type="NCBI Taxonomy" id="64969"/>
    <lineage>
        <taxon>Bacteria</taxon>
        <taxon>Pseudomonadati</taxon>
        <taxon>Pseudomonadota</taxon>
        <taxon>Gammaproteobacteria</taxon>
        <taxon>Oceanospirillales</taxon>
        <taxon>Oceanospirillaceae</taxon>
        <taxon>Oceanospirillum</taxon>
    </lineage>
</organism>
<keyword evidence="15" id="KW-1185">Reference proteome</keyword>
<dbReference type="UniPathway" id="UPA00060">
    <property type="reaction ID" value="UER00141"/>
</dbReference>
<evidence type="ECO:0000256" key="2">
    <source>
        <dbReference type="ARBA" id="ARBA00005165"/>
    </source>
</evidence>
<dbReference type="RefSeq" id="WP_078745879.1">
    <property type="nucleotide sequence ID" value="NZ_FUXG01000016.1"/>
</dbReference>
<evidence type="ECO:0000313" key="14">
    <source>
        <dbReference type="EMBL" id="OPX54913.1"/>
    </source>
</evidence>
<dbReference type="EC" id="2.5.1.3" evidence="10"/>
<evidence type="ECO:0000256" key="11">
    <source>
        <dbReference type="RuleBase" id="RU003826"/>
    </source>
</evidence>
<reference evidence="14 15" key="1">
    <citation type="submission" date="2017-01" db="EMBL/GenBank/DDBJ databases">
        <title>Genome Sequencing of a Marine Spirillum, Oceanospirillum multiglobuliferum ATCC 33336, from Japan.</title>
        <authorList>
            <person name="Carney J.G."/>
            <person name="Trachtenberg A.M."/>
            <person name="Rheaume B.A."/>
            <person name="Linnane J.D."/>
            <person name="Pitts N.L."/>
            <person name="Mykles D.L."/>
            <person name="Maclea K.S."/>
        </authorList>
    </citation>
    <scope>NUCLEOTIDE SEQUENCE [LARGE SCALE GENOMIC DNA]</scope>
    <source>
        <strain evidence="14 15">ATCC 33336</strain>
    </source>
</reference>
<dbReference type="InterPro" id="IPR022998">
    <property type="entry name" value="ThiamineP_synth_TenI"/>
</dbReference>
<evidence type="ECO:0000256" key="12">
    <source>
        <dbReference type="RuleBase" id="RU004253"/>
    </source>
</evidence>
<feature type="binding site" evidence="10">
    <location>
        <begin position="44"/>
        <end position="48"/>
    </location>
    <ligand>
        <name>4-amino-2-methyl-5-(diphosphooxymethyl)pyrimidine</name>
        <dbReference type="ChEBI" id="CHEBI:57841"/>
    </ligand>
</feature>
<feature type="binding site" evidence="10">
    <location>
        <position position="115"/>
    </location>
    <ligand>
        <name>4-amino-2-methyl-5-(diphosphooxymethyl)pyrimidine</name>
        <dbReference type="ChEBI" id="CHEBI:57841"/>
    </ligand>
</feature>
<dbReference type="Pfam" id="PF02581">
    <property type="entry name" value="TMP-TENI"/>
    <property type="match status" value="1"/>
</dbReference>
<keyword evidence="3 10" id="KW-0808">Transferase</keyword>
<keyword evidence="5 10" id="KW-0460">Magnesium</keyword>
<evidence type="ECO:0000256" key="4">
    <source>
        <dbReference type="ARBA" id="ARBA00022723"/>
    </source>
</evidence>
<feature type="binding site" evidence="10">
    <location>
        <position position="77"/>
    </location>
    <ligand>
        <name>Mg(2+)</name>
        <dbReference type="ChEBI" id="CHEBI:18420"/>
    </ligand>
</feature>
<dbReference type="GO" id="GO:0005737">
    <property type="term" value="C:cytoplasm"/>
    <property type="evidence" value="ECO:0007669"/>
    <property type="project" value="TreeGrafter"/>
</dbReference>
<feature type="binding site" evidence="10">
    <location>
        <position position="145"/>
    </location>
    <ligand>
        <name>4-amino-2-methyl-5-(diphosphooxymethyl)pyrimidine</name>
        <dbReference type="ChEBI" id="CHEBI:57841"/>
    </ligand>
</feature>
<evidence type="ECO:0000256" key="6">
    <source>
        <dbReference type="ARBA" id="ARBA00022977"/>
    </source>
</evidence>
<evidence type="ECO:0000313" key="15">
    <source>
        <dbReference type="Proteomes" id="UP000191418"/>
    </source>
</evidence>
<dbReference type="GO" id="GO:0004789">
    <property type="term" value="F:thiamine-phosphate diphosphorylase activity"/>
    <property type="evidence" value="ECO:0007669"/>
    <property type="project" value="UniProtKB-UniRule"/>
</dbReference>